<comment type="subcellular location">
    <subcellularLocation>
        <location evidence="1">Membrane</location>
    </subcellularLocation>
</comment>
<evidence type="ECO:0000259" key="7">
    <source>
        <dbReference type="Pfam" id="PF04116"/>
    </source>
</evidence>
<comment type="similarity">
    <text evidence="2">Belongs to the sterol desaturase family.</text>
</comment>
<feature type="domain" description="Fatty acid hydroxylase" evidence="7">
    <location>
        <begin position="364"/>
        <end position="498"/>
    </location>
</feature>
<dbReference type="Proteomes" id="UP001168877">
    <property type="component" value="Unassembled WGS sequence"/>
</dbReference>
<evidence type="ECO:0000256" key="6">
    <source>
        <dbReference type="SAM" id="Phobius"/>
    </source>
</evidence>
<feature type="transmembrane region" description="Helical" evidence="6">
    <location>
        <begin position="174"/>
        <end position="198"/>
    </location>
</feature>
<dbReference type="InterPro" id="IPR006694">
    <property type="entry name" value="Fatty_acid_hydroxylase"/>
</dbReference>
<gene>
    <name evidence="8" type="ORF">LWI29_013393</name>
</gene>
<feature type="transmembrane region" description="Helical" evidence="6">
    <location>
        <begin position="316"/>
        <end position="339"/>
    </location>
</feature>
<evidence type="ECO:0000256" key="2">
    <source>
        <dbReference type="ARBA" id="ARBA00009324"/>
    </source>
</evidence>
<dbReference type="InterPro" id="IPR050307">
    <property type="entry name" value="Sterol_Desaturase_Related"/>
</dbReference>
<dbReference type="AlphaFoldDB" id="A0AA39RX66"/>
<evidence type="ECO:0000313" key="8">
    <source>
        <dbReference type="EMBL" id="KAK0581403.1"/>
    </source>
</evidence>
<dbReference type="GO" id="GO:0016491">
    <property type="term" value="F:oxidoreductase activity"/>
    <property type="evidence" value="ECO:0007669"/>
    <property type="project" value="InterPro"/>
</dbReference>
<protein>
    <recommendedName>
        <fullName evidence="7">Fatty acid hydroxylase domain-containing protein</fullName>
    </recommendedName>
</protein>
<dbReference type="GO" id="GO:0008610">
    <property type="term" value="P:lipid biosynthetic process"/>
    <property type="evidence" value="ECO:0007669"/>
    <property type="project" value="InterPro"/>
</dbReference>
<keyword evidence="5 6" id="KW-0472">Membrane</keyword>
<dbReference type="GO" id="GO:0016020">
    <property type="term" value="C:membrane"/>
    <property type="evidence" value="ECO:0007669"/>
    <property type="project" value="UniProtKB-SubCell"/>
</dbReference>
<evidence type="ECO:0000256" key="1">
    <source>
        <dbReference type="ARBA" id="ARBA00004370"/>
    </source>
</evidence>
<keyword evidence="9" id="KW-1185">Reference proteome</keyword>
<feature type="domain" description="Fatty acid hydroxylase" evidence="7">
    <location>
        <begin position="125"/>
        <end position="213"/>
    </location>
</feature>
<sequence>MQEAEAALGRELSFAEKLWFNYSAKKHDYFLHFHNFIFLLFFYSLIPLPYLLAELIRSKKIHKYKIQPKVKRSFSDMFNCYKNVMQVFLLVAGPLQIIAFSNIKMIGIRTSLPLPSKWEMFWQILVYFIVEDYFNYWIHRWLHTKWGYEKIHHVHHEYTAPFGFAAPYAHWAEILILGLPSFLGPAFVPGHIITYWLWFILRQIESIETHSGISNAIIFSVGDSHHPGFERNTMLPYLDMQEAEAALGRELSFAEKLWFNYSAKKHDYFLHFHNFIFLLFFYSLIPLPYLLAELIRSKKIHKYKIQPKVKRSFSDMFNCYKNVMQVFLLVAGPLLIIAFSNIKGIGIRTSLPLPSKWEMFWQILVYFIVEDYFNYWIHRWLHTKWGYEKIHHVHHEYTAPFGFAAPYAHWAEILILGLPSFLGPAFVPGHIITYWLWFILRQIESIETHSGYEFPWSPSRYIPFYGGSEFHDYHHYVGGRSQSNFASVFTYCDYIYGTDKIIGIRTNLPLPSKWEIFWQILVYFVIEDYFNYWIHRWLHTKWGYEKIHHVHHEYGAPIAFAAPYAHWAEILILGTPTFLGPAFVPGHIVTLLLWITLRQIEALETHSGYY</sequence>
<feature type="transmembrane region" description="Helical" evidence="6">
    <location>
        <begin position="359"/>
        <end position="377"/>
    </location>
</feature>
<evidence type="ECO:0000256" key="3">
    <source>
        <dbReference type="ARBA" id="ARBA00022692"/>
    </source>
</evidence>
<name>A0AA39RX66_ACESA</name>
<dbReference type="Pfam" id="PF04116">
    <property type="entry name" value="FA_hydroxylase"/>
    <property type="match status" value="3"/>
</dbReference>
<feature type="transmembrane region" description="Helical" evidence="6">
    <location>
        <begin position="29"/>
        <end position="53"/>
    </location>
</feature>
<dbReference type="EMBL" id="JAUESC010000384">
    <property type="protein sequence ID" value="KAK0581403.1"/>
    <property type="molecule type" value="Genomic_DNA"/>
</dbReference>
<reference evidence="8" key="2">
    <citation type="submission" date="2023-06" db="EMBL/GenBank/DDBJ databases">
        <authorList>
            <person name="Swenson N.G."/>
            <person name="Wegrzyn J.L."/>
            <person name="Mcevoy S.L."/>
        </authorList>
    </citation>
    <scope>NUCLEOTIDE SEQUENCE</scope>
    <source>
        <strain evidence="8">NS2018</strain>
        <tissue evidence="8">Leaf</tissue>
    </source>
</reference>
<evidence type="ECO:0000313" key="9">
    <source>
        <dbReference type="Proteomes" id="UP001168877"/>
    </source>
</evidence>
<feature type="transmembrane region" description="Helical" evidence="6">
    <location>
        <begin position="413"/>
        <end position="437"/>
    </location>
</feature>
<feature type="transmembrane region" description="Helical" evidence="6">
    <location>
        <begin position="120"/>
        <end position="138"/>
    </location>
</feature>
<feature type="transmembrane region" description="Helical" evidence="6">
    <location>
        <begin position="87"/>
        <end position="108"/>
    </location>
</feature>
<comment type="caution">
    <text evidence="8">The sequence shown here is derived from an EMBL/GenBank/DDBJ whole genome shotgun (WGS) entry which is preliminary data.</text>
</comment>
<organism evidence="8 9">
    <name type="scientific">Acer saccharum</name>
    <name type="common">Sugar maple</name>
    <dbReference type="NCBI Taxonomy" id="4024"/>
    <lineage>
        <taxon>Eukaryota</taxon>
        <taxon>Viridiplantae</taxon>
        <taxon>Streptophyta</taxon>
        <taxon>Embryophyta</taxon>
        <taxon>Tracheophyta</taxon>
        <taxon>Spermatophyta</taxon>
        <taxon>Magnoliopsida</taxon>
        <taxon>eudicotyledons</taxon>
        <taxon>Gunneridae</taxon>
        <taxon>Pentapetalae</taxon>
        <taxon>rosids</taxon>
        <taxon>malvids</taxon>
        <taxon>Sapindales</taxon>
        <taxon>Sapindaceae</taxon>
        <taxon>Hippocastanoideae</taxon>
        <taxon>Acereae</taxon>
        <taxon>Acer</taxon>
    </lineage>
</organism>
<proteinExistence type="inferred from homology"/>
<accession>A0AA39RX66</accession>
<dbReference type="PANTHER" id="PTHR11863">
    <property type="entry name" value="STEROL DESATURASE"/>
    <property type="match status" value="1"/>
</dbReference>
<evidence type="ECO:0000256" key="5">
    <source>
        <dbReference type="ARBA" id="ARBA00023136"/>
    </source>
</evidence>
<keyword evidence="4 6" id="KW-1133">Transmembrane helix</keyword>
<feature type="transmembrane region" description="Helical" evidence="6">
    <location>
        <begin position="275"/>
        <end position="295"/>
    </location>
</feature>
<reference evidence="8" key="1">
    <citation type="journal article" date="2022" name="Plant J.">
        <title>Strategies of tolerance reflected in two North American maple genomes.</title>
        <authorList>
            <person name="McEvoy S.L."/>
            <person name="Sezen U.U."/>
            <person name="Trouern-Trend A."/>
            <person name="McMahon S.M."/>
            <person name="Schaberg P.G."/>
            <person name="Yang J."/>
            <person name="Wegrzyn J.L."/>
            <person name="Swenson N.G."/>
        </authorList>
    </citation>
    <scope>NUCLEOTIDE SEQUENCE</scope>
    <source>
        <strain evidence="8">NS2018</strain>
    </source>
</reference>
<evidence type="ECO:0000256" key="4">
    <source>
        <dbReference type="ARBA" id="ARBA00022989"/>
    </source>
</evidence>
<feature type="domain" description="Fatty acid hydroxylase" evidence="7">
    <location>
        <begin position="521"/>
        <end position="608"/>
    </location>
</feature>
<keyword evidence="3 6" id="KW-0812">Transmembrane</keyword>
<dbReference type="GO" id="GO:0005506">
    <property type="term" value="F:iron ion binding"/>
    <property type="evidence" value="ECO:0007669"/>
    <property type="project" value="InterPro"/>
</dbReference>